<proteinExistence type="predicted"/>
<keyword evidence="1" id="KW-0472">Membrane</keyword>
<keyword evidence="3" id="KW-1185">Reference proteome</keyword>
<sequence length="140" mass="15650">MIDTIQKNFKVSSTQLLYYSLPGPFLDKLLTNENIVAFRCTTQVLVFIIMFCIISISVNFSTFLVIGKTSPATYQMLGHLKTCLVPAFNYIFRLCSYTPSQLCQGCSTHDTVTRAFLLPGDVANLLLTCDYQRNGLNGTI</sequence>
<dbReference type="Proteomes" id="UP001279734">
    <property type="component" value="Unassembled WGS sequence"/>
</dbReference>
<evidence type="ECO:0000256" key="1">
    <source>
        <dbReference type="SAM" id="Phobius"/>
    </source>
</evidence>
<protein>
    <submittedName>
        <fullName evidence="2">Uncharacterized protein</fullName>
    </submittedName>
</protein>
<keyword evidence="1" id="KW-0812">Transmembrane</keyword>
<dbReference type="AlphaFoldDB" id="A0AAD3SXP0"/>
<gene>
    <name evidence="2" type="ORF">Nepgr_021169</name>
</gene>
<name>A0AAD3SXP0_NEPGR</name>
<evidence type="ECO:0000313" key="3">
    <source>
        <dbReference type="Proteomes" id="UP001279734"/>
    </source>
</evidence>
<keyword evidence="1" id="KW-1133">Transmembrane helix</keyword>
<comment type="caution">
    <text evidence="2">The sequence shown here is derived from an EMBL/GenBank/DDBJ whole genome shotgun (WGS) entry which is preliminary data.</text>
</comment>
<reference evidence="2" key="1">
    <citation type="submission" date="2023-05" db="EMBL/GenBank/DDBJ databases">
        <title>Nepenthes gracilis genome sequencing.</title>
        <authorList>
            <person name="Fukushima K."/>
        </authorList>
    </citation>
    <scope>NUCLEOTIDE SEQUENCE</scope>
    <source>
        <strain evidence="2">SING2019-196</strain>
    </source>
</reference>
<organism evidence="2 3">
    <name type="scientific">Nepenthes gracilis</name>
    <name type="common">Slender pitcher plant</name>
    <dbReference type="NCBI Taxonomy" id="150966"/>
    <lineage>
        <taxon>Eukaryota</taxon>
        <taxon>Viridiplantae</taxon>
        <taxon>Streptophyta</taxon>
        <taxon>Embryophyta</taxon>
        <taxon>Tracheophyta</taxon>
        <taxon>Spermatophyta</taxon>
        <taxon>Magnoliopsida</taxon>
        <taxon>eudicotyledons</taxon>
        <taxon>Gunneridae</taxon>
        <taxon>Pentapetalae</taxon>
        <taxon>Caryophyllales</taxon>
        <taxon>Nepenthaceae</taxon>
        <taxon>Nepenthes</taxon>
    </lineage>
</organism>
<feature type="transmembrane region" description="Helical" evidence="1">
    <location>
        <begin position="44"/>
        <end position="66"/>
    </location>
</feature>
<accession>A0AAD3SXP0</accession>
<evidence type="ECO:0000313" key="2">
    <source>
        <dbReference type="EMBL" id="GMH19328.1"/>
    </source>
</evidence>
<dbReference type="EMBL" id="BSYO01000020">
    <property type="protein sequence ID" value="GMH19328.1"/>
    <property type="molecule type" value="Genomic_DNA"/>
</dbReference>